<dbReference type="InterPro" id="IPR029058">
    <property type="entry name" value="AB_hydrolase_fold"/>
</dbReference>
<keyword evidence="2" id="KW-0378">Hydrolase</keyword>
<dbReference type="Proteomes" id="UP001174691">
    <property type="component" value="Unassembled WGS sequence"/>
</dbReference>
<evidence type="ECO:0000313" key="5">
    <source>
        <dbReference type="EMBL" id="KAJ9151614.1"/>
    </source>
</evidence>
<evidence type="ECO:0000313" key="6">
    <source>
        <dbReference type="Proteomes" id="UP001174691"/>
    </source>
</evidence>
<keyword evidence="3" id="KW-1133">Transmembrane helix</keyword>
<dbReference type="Pfam" id="PF00561">
    <property type="entry name" value="Abhydrolase_1"/>
    <property type="match status" value="1"/>
</dbReference>
<comment type="similarity">
    <text evidence="1">Belongs to the peptidase S33 family.</text>
</comment>
<evidence type="ECO:0000256" key="3">
    <source>
        <dbReference type="SAM" id="Phobius"/>
    </source>
</evidence>
<dbReference type="SUPFAM" id="SSF53474">
    <property type="entry name" value="alpha/beta-Hydrolases"/>
    <property type="match status" value="1"/>
</dbReference>
<proteinExistence type="inferred from homology"/>
<protein>
    <submittedName>
        <fullName evidence="5">Alpha/beta-hydrolase</fullName>
    </submittedName>
</protein>
<dbReference type="InterPro" id="IPR000073">
    <property type="entry name" value="AB_hydrolase_1"/>
</dbReference>
<dbReference type="PANTHER" id="PTHR43248:SF25">
    <property type="entry name" value="AB HYDROLASE-1 DOMAIN-CONTAINING PROTEIN-RELATED"/>
    <property type="match status" value="1"/>
</dbReference>
<feature type="transmembrane region" description="Helical" evidence="3">
    <location>
        <begin position="28"/>
        <end position="52"/>
    </location>
</feature>
<evidence type="ECO:0000256" key="1">
    <source>
        <dbReference type="ARBA" id="ARBA00010088"/>
    </source>
</evidence>
<accession>A0AA38S6K6</accession>
<dbReference type="GO" id="GO:0016787">
    <property type="term" value="F:hydrolase activity"/>
    <property type="evidence" value="ECO:0007669"/>
    <property type="project" value="UniProtKB-KW"/>
</dbReference>
<dbReference type="EMBL" id="JANBVN010000061">
    <property type="protein sequence ID" value="KAJ9151614.1"/>
    <property type="molecule type" value="Genomic_DNA"/>
</dbReference>
<dbReference type="AlphaFoldDB" id="A0AA38S6K6"/>
<comment type="caution">
    <text evidence="5">The sequence shown here is derived from an EMBL/GenBank/DDBJ whole genome shotgun (WGS) entry which is preliminary data.</text>
</comment>
<dbReference type="Gene3D" id="3.40.50.1820">
    <property type="entry name" value="alpha/beta hydrolase"/>
    <property type="match status" value="1"/>
</dbReference>
<dbReference type="PANTHER" id="PTHR43248">
    <property type="entry name" value="2-SUCCINYL-6-HYDROXY-2,4-CYCLOHEXADIENE-1-CARBOXYLATE SYNTHASE"/>
    <property type="match status" value="1"/>
</dbReference>
<organism evidence="5 6">
    <name type="scientific">Coniochaeta hoffmannii</name>
    <dbReference type="NCBI Taxonomy" id="91930"/>
    <lineage>
        <taxon>Eukaryota</taxon>
        <taxon>Fungi</taxon>
        <taxon>Dikarya</taxon>
        <taxon>Ascomycota</taxon>
        <taxon>Pezizomycotina</taxon>
        <taxon>Sordariomycetes</taxon>
        <taxon>Sordariomycetidae</taxon>
        <taxon>Coniochaetales</taxon>
        <taxon>Coniochaetaceae</taxon>
        <taxon>Coniochaeta</taxon>
    </lineage>
</organism>
<feature type="domain" description="AB hydrolase-1" evidence="4">
    <location>
        <begin position="117"/>
        <end position="504"/>
    </location>
</feature>
<evidence type="ECO:0000256" key="2">
    <source>
        <dbReference type="ARBA" id="ARBA00022801"/>
    </source>
</evidence>
<evidence type="ECO:0000259" key="4">
    <source>
        <dbReference type="Pfam" id="PF00561"/>
    </source>
</evidence>
<dbReference type="InterPro" id="IPR051601">
    <property type="entry name" value="Serine_prot/Carboxylest_S33"/>
</dbReference>
<reference evidence="5" key="1">
    <citation type="submission" date="2022-07" db="EMBL/GenBank/DDBJ databases">
        <title>Fungi with potential for degradation of polypropylene.</title>
        <authorList>
            <person name="Gostincar C."/>
        </authorList>
    </citation>
    <scope>NUCLEOTIDE SEQUENCE</scope>
    <source>
        <strain evidence="5">EXF-13287</strain>
    </source>
</reference>
<gene>
    <name evidence="5" type="ORF">NKR19_g4764</name>
</gene>
<name>A0AA38S6K6_9PEZI</name>
<keyword evidence="3" id="KW-0472">Membrane</keyword>
<sequence length="559" mass="63136">MEGAQLPDEERPLIDRSQKQKPRRNWKLSAFVVIAACLLLSQICWLGASFFFGEQHELLHYAREHISWERCGDLNGRPLECSSIDVPMDQFDAANSGNKTFNIPLVRLRGKNATQNLLVNPGGPGAGGVWMMYWRGEEIKSIVGEDFHILAFDPRGTNGSRPLATCFPDEETRDKLSDVRYAREEDGPELYAWTQNFVKSCRDTTGEYGLYVNTPQTAADMNSILDAVGQEDMYYWGLSYGTAIGQTYATMFPDRAKRVILDGVVNQFSWYERLMDWEAMADTESVLHGFYHECIKAGPENCTLASLADTPEDLADLIDTRMQELNKQPIGVYINNTVHGLLTYDKLWYDGVFPGLYDPRGWYSLADDLAALLQGNATREFLAHGLKTRWELVGDAHRFVLLNDGLSGPQHWAQERQSLIEQLRPLMEQSSFFPLELPVYYAKQQWLLPRTHNYKPRKGVKTAGPLLILSMTFDPICPLASARSAHEAFEGSRLVEVQGYGHCSMAVTSSCAWQYVKDFLFEGKVPEETHSLCGVDSPYFVKPADGSSGQQSVSWSRIW</sequence>
<keyword evidence="6" id="KW-1185">Reference proteome</keyword>
<keyword evidence="3" id="KW-0812">Transmembrane</keyword>